<organism evidence="3 4">
    <name type="scientific">Rubinisphaera brasiliensis (strain ATCC 49424 / DSM 5305 / JCM 21570 / IAM 15109 / NBRC 103401 / IFAM 1448)</name>
    <name type="common">Planctomyces brasiliensis</name>
    <dbReference type="NCBI Taxonomy" id="756272"/>
    <lineage>
        <taxon>Bacteria</taxon>
        <taxon>Pseudomonadati</taxon>
        <taxon>Planctomycetota</taxon>
        <taxon>Planctomycetia</taxon>
        <taxon>Planctomycetales</taxon>
        <taxon>Planctomycetaceae</taxon>
        <taxon>Rubinisphaera</taxon>
    </lineage>
</organism>
<proteinExistence type="predicted"/>
<accession>F0SG89</accession>
<keyword evidence="2" id="KW-0472">Membrane</keyword>
<evidence type="ECO:0000313" key="3">
    <source>
        <dbReference type="EMBL" id="ADY59431.1"/>
    </source>
</evidence>
<dbReference type="KEGG" id="pbs:Plabr_1821"/>
<dbReference type="OrthoDB" id="246218at2"/>
<dbReference type="AlphaFoldDB" id="F0SG89"/>
<gene>
    <name evidence="3" type="ordered locus">Plabr_1821</name>
</gene>
<dbReference type="RefSeq" id="WP_013628158.1">
    <property type="nucleotide sequence ID" value="NC_015174.1"/>
</dbReference>
<keyword evidence="2" id="KW-1133">Transmembrane helix</keyword>
<feature type="region of interest" description="Disordered" evidence="1">
    <location>
        <begin position="1"/>
        <end position="49"/>
    </location>
</feature>
<evidence type="ECO:0000256" key="1">
    <source>
        <dbReference type="SAM" id="MobiDB-lite"/>
    </source>
</evidence>
<sequence>MSNTVSTPEAASPDERRLRLRRRRAAENPLDRTSWAAVTGDSQPEEEEQLPLTERIRNWLFSAAAAGYGMSLLVHAIILIIMSLVVIHELARQEQMNTTVTESGEVEQLEDVMDVRIDLPAGELTSQDALETALNMETSDMVQNPVATGIDESLDSLFEKNGGGGGGGFQAPSSARVFTKGSFSAWTIPNDPKPGEEYQIVIVVRLPDRVKRYQASDLKGLVIGTDGYKQAIPGPEFSRGRVYLPMKDHTAQLVVTVPGAQQRVRDTIEIRSTTLREKQVLQIEF</sequence>
<evidence type="ECO:0000256" key="2">
    <source>
        <dbReference type="SAM" id="Phobius"/>
    </source>
</evidence>
<name>F0SG89_RUBBR</name>
<protein>
    <submittedName>
        <fullName evidence="3">Uncharacterized protein</fullName>
    </submittedName>
</protein>
<reference evidence="4" key="1">
    <citation type="submission" date="2011-02" db="EMBL/GenBank/DDBJ databases">
        <title>The complete genome of Planctomyces brasiliensis DSM 5305.</title>
        <authorList>
            <person name="Lucas S."/>
            <person name="Copeland A."/>
            <person name="Lapidus A."/>
            <person name="Bruce D."/>
            <person name="Goodwin L."/>
            <person name="Pitluck S."/>
            <person name="Kyrpides N."/>
            <person name="Mavromatis K."/>
            <person name="Pagani I."/>
            <person name="Ivanova N."/>
            <person name="Ovchinnikova G."/>
            <person name="Lu M."/>
            <person name="Detter J.C."/>
            <person name="Han C."/>
            <person name="Land M."/>
            <person name="Hauser L."/>
            <person name="Markowitz V."/>
            <person name="Cheng J.-F."/>
            <person name="Hugenholtz P."/>
            <person name="Woyke T."/>
            <person name="Wu D."/>
            <person name="Tindall B."/>
            <person name="Pomrenke H.G."/>
            <person name="Brambilla E."/>
            <person name="Klenk H.-P."/>
            <person name="Eisen J.A."/>
        </authorList>
    </citation>
    <scope>NUCLEOTIDE SEQUENCE [LARGE SCALE GENOMIC DNA]</scope>
    <source>
        <strain evidence="4">ATCC 49424 / DSM 5305 / JCM 21570 / NBRC 103401 / IFAM 1448</strain>
    </source>
</reference>
<keyword evidence="4" id="KW-1185">Reference proteome</keyword>
<keyword evidence="2" id="KW-0812">Transmembrane</keyword>
<evidence type="ECO:0000313" key="4">
    <source>
        <dbReference type="Proteomes" id="UP000006860"/>
    </source>
</evidence>
<dbReference type="HOGENOM" id="CLU_976219_0_0_0"/>
<dbReference type="EMBL" id="CP002546">
    <property type="protein sequence ID" value="ADY59431.1"/>
    <property type="molecule type" value="Genomic_DNA"/>
</dbReference>
<dbReference type="Proteomes" id="UP000006860">
    <property type="component" value="Chromosome"/>
</dbReference>
<feature type="transmembrane region" description="Helical" evidence="2">
    <location>
        <begin position="59"/>
        <end position="87"/>
    </location>
</feature>
<dbReference type="STRING" id="756272.Plabr_1821"/>